<evidence type="ECO:0000256" key="4">
    <source>
        <dbReference type="ARBA" id="ARBA00023098"/>
    </source>
</evidence>
<organism evidence="7 8">
    <name type="scientific">Mytilus galloprovincialis</name>
    <name type="common">Mediterranean mussel</name>
    <dbReference type="NCBI Taxonomy" id="29158"/>
    <lineage>
        <taxon>Eukaryota</taxon>
        <taxon>Metazoa</taxon>
        <taxon>Spiralia</taxon>
        <taxon>Lophotrochozoa</taxon>
        <taxon>Mollusca</taxon>
        <taxon>Bivalvia</taxon>
        <taxon>Autobranchia</taxon>
        <taxon>Pteriomorphia</taxon>
        <taxon>Mytilida</taxon>
        <taxon>Mytiloidea</taxon>
        <taxon>Mytilidae</taxon>
        <taxon>Mytilinae</taxon>
        <taxon>Mytilus</taxon>
    </lineage>
</organism>
<dbReference type="Proteomes" id="UP000596742">
    <property type="component" value="Unassembled WGS sequence"/>
</dbReference>
<dbReference type="Gene3D" id="3.90.1720.10">
    <property type="entry name" value="endopeptidase domain like (from Nostoc punctiforme)"/>
    <property type="match status" value="3"/>
</dbReference>
<dbReference type="PROSITE" id="PS50866">
    <property type="entry name" value="GOLD"/>
    <property type="match status" value="1"/>
</dbReference>
<dbReference type="OrthoDB" id="6148791at2759"/>
<keyword evidence="5" id="KW-0812">Transmembrane</keyword>
<dbReference type="PANTHER" id="PTHR13943:SF77">
    <property type="entry name" value="LRAT DOMAIN-CONTAINING PROTEIN"/>
    <property type="match status" value="1"/>
</dbReference>
<evidence type="ECO:0000313" key="8">
    <source>
        <dbReference type="Proteomes" id="UP000596742"/>
    </source>
</evidence>
<name>A0A8B6HPE1_MYTGA</name>
<dbReference type="GO" id="GO:0070292">
    <property type="term" value="P:N-acylphosphatidylethanolamine metabolic process"/>
    <property type="evidence" value="ECO:0007669"/>
    <property type="project" value="TreeGrafter"/>
</dbReference>
<dbReference type="GO" id="GO:0004623">
    <property type="term" value="F:phospholipase A2 activity"/>
    <property type="evidence" value="ECO:0007669"/>
    <property type="project" value="TreeGrafter"/>
</dbReference>
<keyword evidence="4" id="KW-0443">Lipid metabolism</keyword>
<evidence type="ECO:0000256" key="2">
    <source>
        <dbReference type="ARBA" id="ARBA00022679"/>
    </source>
</evidence>
<protein>
    <recommendedName>
        <fullName evidence="6">GOLD domain-containing protein</fullName>
    </recommendedName>
</protein>
<sequence length="899" mass="104893">MFSHPQSRDTPRTQSTESFLQQDINKFIQGTHVNEKNAKGTNVSCAHCSTNERVQTFYDFKKGDHISLAGDNFKCNISKRQFALYRHHAIVKSVKPLNDGSEAILTLIYFNWTPFSKSIKIQETEKIKYLYNEEIYRCRYRHQTHSPKIVIERAEQLVKESKQKKYSVLTYNCEHMVRWCLIGTSKSLQVENLYSKIIKWANEVDGISKRIARLIMSLRRLEMVLDIAKLIPEDVVEIAKSNMSFFTLAGMILGFLLCSIYKHYKLSIDFDKGDICKACCARKKWELWLEFSAYLITNSGGYLLLILSTINWVSGLIFTGSIILSVSSMYLAPKLWSLFKGPFLGKQNEISSLEEIQEGDIITVHHWKRKHDCIVSSMEVKKTNLGNMTKGKLKVIHFALPSLTSRRRIIEEDYDIDLTVEKVLVHDYSGYVVFPPDEVIRRARLRIGEIKFNALFNRSPHFCFWAKVNERSFIEDDIMYSSLNEIQYKEPFIKKEESENPRVVFTDHRNDKILSSCKIDTYQARTREEIQGGDLIEFKYNKLPHKAICIKVIYMEKFSELKLSIIHYGNAYTIVEEEMKFDLNKDTIEVHKHHPIHSFRREDIIKRAKAKVGETKYSIFTNRASHFAFKTVLKTKDLFITSLTDLEPGDAFIYKYWGLPHEAIVVDVKTDEETISATGTLEFVHYGLENIFATRKIVVETKSFNVKQTKLQRKCFDGYYTYPKEISVMRAKSRLGELRFNSVYNKSSDFVFWCKIIQEPSVFVLKSPTKANNVDISENLVVFPHSGKVMEQFQENWIKTWSELAIGSVIKVCGKLGILENLYEASNKIGVIYYNKSKKQIESQQFNIDLKKSKERIFVYWCDPRKCYLPHNIITRAKFEFRNSKFTSDWNFCKYVVMK</sequence>
<dbReference type="InterPro" id="IPR007053">
    <property type="entry name" value="LRAT_dom"/>
</dbReference>
<keyword evidence="5" id="KW-0472">Membrane</keyword>
<dbReference type="EMBL" id="UYJE01010433">
    <property type="protein sequence ID" value="VDI83150.1"/>
    <property type="molecule type" value="Genomic_DNA"/>
</dbReference>
<reference evidence="7" key="1">
    <citation type="submission" date="2018-11" db="EMBL/GenBank/DDBJ databases">
        <authorList>
            <person name="Alioto T."/>
            <person name="Alioto T."/>
        </authorList>
    </citation>
    <scope>NUCLEOTIDE SEQUENCE</scope>
</reference>
<gene>
    <name evidence="7" type="ORF">MGAL_10B070642</name>
</gene>
<dbReference type="PANTHER" id="PTHR13943">
    <property type="entry name" value="HRAS-LIKE SUPPRESSOR - RELATED"/>
    <property type="match status" value="1"/>
</dbReference>
<keyword evidence="3" id="KW-0378">Hydrolase</keyword>
<keyword evidence="8" id="KW-1185">Reference proteome</keyword>
<evidence type="ECO:0000256" key="5">
    <source>
        <dbReference type="SAM" id="Phobius"/>
    </source>
</evidence>
<dbReference type="GO" id="GO:0005737">
    <property type="term" value="C:cytoplasm"/>
    <property type="evidence" value="ECO:0007669"/>
    <property type="project" value="TreeGrafter"/>
</dbReference>
<dbReference type="GO" id="GO:0008970">
    <property type="term" value="F:phospholipase A1 activity"/>
    <property type="evidence" value="ECO:0007669"/>
    <property type="project" value="TreeGrafter"/>
</dbReference>
<comment type="similarity">
    <text evidence="1">Belongs to the H-rev107 family.</text>
</comment>
<keyword evidence="2" id="KW-0808">Transferase</keyword>
<feature type="transmembrane region" description="Helical" evidence="5">
    <location>
        <begin position="312"/>
        <end position="332"/>
    </location>
</feature>
<dbReference type="InterPro" id="IPR051496">
    <property type="entry name" value="H-rev107_PLA/AT"/>
</dbReference>
<evidence type="ECO:0000313" key="7">
    <source>
        <dbReference type="EMBL" id="VDI83150.1"/>
    </source>
</evidence>
<proteinExistence type="inferred from homology"/>
<evidence type="ECO:0000256" key="3">
    <source>
        <dbReference type="ARBA" id="ARBA00022801"/>
    </source>
</evidence>
<dbReference type="InterPro" id="IPR009038">
    <property type="entry name" value="GOLD_dom"/>
</dbReference>
<dbReference type="GO" id="GO:0016410">
    <property type="term" value="F:N-acyltransferase activity"/>
    <property type="evidence" value="ECO:0007669"/>
    <property type="project" value="TreeGrafter"/>
</dbReference>
<feature type="domain" description="GOLD" evidence="6">
    <location>
        <begin position="371"/>
        <end position="492"/>
    </location>
</feature>
<dbReference type="Pfam" id="PF04970">
    <property type="entry name" value="LRAT"/>
    <property type="match status" value="2"/>
</dbReference>
<evidence type="ECO:0000259" key="6">
    <source>
        <dbReference type="PROSITE" id="PS50866"/>
    </source>
</evidence>
<keyword evidence="5" id="KW-1133">Transmembrane helix</keyword>
<evidence type="ECO:0000256" key="1">
    <source>
        <dbReference type="ARBA" id="ARBA00007824"/>
    </source>
</evidence>
<dbReference type="AlphaFoldDB" id="A0A8B6HPE1"/>
<feature type="transmembrane region" description="Helical" evidence="5">
    <location>
        <begin position="243"/>
        <end position="264"/>
    </location>
</feature>
<accession>A0A8B6HPE1</accession>
<comment type="caution">
    <text evidence="7">The sequence shown here is derived from an EMBL/GenBank/DDBJ whole genome shotgun (WGS) entry which is preliminary data.</text>
</comment>